<evidence type="ECO:0000256" key="4">
    <source>
        <dbReference type="ARBA" id="ARBA00022691"/>
    </source>
</evidence>
<comment type="similarity">
    <text evidence="1">Belongs to the eukaryotic/archaeal PrmC-related family.</text>
</comment>
<dbReference type="GO" id="GO:0035657">
    <property type="term" value="C:eRF1 methyltransferase complex"/>
    <property type="evidence" value="ECO:0007669"/>
    <property type="project" value="TreeGrafter"/>
</dbReference>
<dbReference type="Pfam" id="PF05175">
    <property type="entry name" value="MTS"/>
    <property type="match status" value="1"/>
</dbReference>
<dbReference type="GO" id="GO:0008757">
    <property type="term" value="F:S-adenosylmethionine-dependent methyltransferase activity"/>
    <property type="evidence" value="ECO:0007669"/>
    <property type="project" value="TreeGrafter"/>
</dbReference>
<dbReference type="CDD" id="cd02440">
    <property type="entry name" value="AdoMet_MTases"/>
    <property type="match status" value="1"/>
</dbReference>
<keyword evidence="4" id="KW-0949">S-adenosyl-L-methionine</keyword>
<evidence type="ECO:0000256" key="3">
    <source>
        <dbReference type="ARBA" id="ARBA00022679"/>
    </source>
</evidence>
<dbReference type="InterPro" id="IPR029063">
    <property type="entry name" value="SAM-dependent_MTases_sf"/>
</dbReference>
<evidence type="ECO:0000256" key="1">
    <source>
        <dbReference type="ARBA" id="ARBA00006149"/>
    </source>
</evidence>
<dbReference type="AlphaFoldDB" id="A0A7X4GFE0"/>
<dbReference type="GO" id="GO:0008276">
    <property type="term" value="F:protein methyltransferase activity"/>
    <property type="evidence" value="ECO:0007669"/>
    <property type="project" value="TreeGrafter"/>
</dbReference>
<dbReference type="EMBL" id="WVTD01000003">
    <property type="protein sequence ID" value="MYL97246.1"/>
    <property type="molecule type" value="Genomic_DNA"/>
</dbReference>
<sequence>MVPTLSRQQETVDQNQALQALLVWLKTQDYRFITPTPATHGRVIARNERPLARSLRDVFGWNLPFEPILLPPPLLDSLAREEVITQSGDLLRSAVRVSSLGEDLYLHSSYPTTDADAVFFGPDSYRFADLIETELAGHASCPSMHVVDIGTGSGVGIVVAARRCNPVRLTVTDINPRALALAGINLGAAGYRATSILSPNLDDVTDPIDLALANPPFIIDESERQYRNGGGANGSDISVTMAKLALDRLAPKGRLILYTGSAIVEGEDDLRGKLENLADEAGCSLRYREIDPDIFGEELERPAYCHVERIAAVAAVFER</sequence>
<dbReference type="InterPro" id="IPR002052">
    <property type="entry name" value="DNA_methylase_N6_adenine_CS"/>
</dbReference>
<accession>A0A7X4GFE0</accession>
<gene>
    <name evidence="6" type="ORF">GR702_05600</name>
</gene>
<protein>
    <submittedName>
        <fullName evidence="6">Methyltransferase</fullName>
    </submittedName>
</protein>
<dbReference type="PROSITE" id="PS00092">
    <property type="entry name" value="N6_MTASE"/>
    <property type="match status" value="1"/>
</dbReference>
<dbReference type="PANTHER" id="PTHR45875">
    <property type="entry name" value="METHYLTRANSFERASE N6AMT1"/>
    <property type="match status" value="1"/>
</dbReference>
<dbReference type="GO" id="GO:0003676">
    <property type="term" value="F:nucleic acid binding"/>
    <property type="evidence" value="ECO:0007669"/>
    <property type="project" value="InterPro"/>
</dbReference>
<keyword evidence="3 6" id="KW-0808">Transferase</keyword>
<dbReference type="Gene3D" id="3.40.50.150">
    <property type="entry name" value="Vaccinia Virus protein VP39"/>
    <property type="match status" value="1"/>
</dbReference>
<name>A0A7X4GFE0_9SPHN</name>
<evidence type="ECO:0000259" key="5">
    <source>
        <dbReference type="Pfam" id="PF05175"/>
    </source>
</evidence>
<organism evidence="6 7">
    <name type="scientific">Novosphingobium silvae</name>
    <dbReference type="NCBI Taxonomy" id="2692619"/>
    <lineage>
        <taxon>Bacteria</taxon>
        <taxon>Pseudomonadati</taxon>
        <taxon>Pseudomonadota</taxon>
        <taxon>Alphaproteobacteria</taxon>
        <taxon>Sphingomonadales</taxon>
        <taxon>Sphingomonadaceae</taxon>
        <taxon>Novosphingobium</taxon>
    </lineage>
</organism>
<dbReference type="GO" id="GO:0008170">
    <property type="term" value="F:N-methyltransferase activity"/>
    <property type="evidence" value="ECO:0007669"/>
    <property type="project" value="UniProtKB-ARBA"/>
</dbReference>
<dbReference type="Proteomes" id="UP000465810">
    <property type="component" value="Unassembled WGS sequence"/>
</dbReference>
<comment type="caution">
    <text evidence="6">The sequence shown here is derived from an EMBL/GenBank/DDBJ whole genome shotgun (WGS) entry which is preliminary data.</text>
</comment>
<evidence type="ECO:0000313" key="6">
    <source>
        <dbReference type="EMBL" id="MYL97246.1"/>
    </source>
</evidence>
<dbReference type="GO" id="GO:0032259">
    <property type="term" value="P:methylation"/>
    <property type="evidence" value="ECO:0007669"/>
    <property type="project" value="UniProtKB-KW"/>
</dbReference>
<feature type="domain" description="Methyltransferase small" evidence="5">
    <location>
        <begin position="143"/>
        <end position="257"/>
    </location>
</feature>
<reference evidence="6 7" key="1">
    <citation type="submission" date="2019-12" db="EMBL/GenBank/DDBJ databases">
        <authorList>
            <person name="Feng G."/>
            <person name="Zhu H."/>
        </authorList>
    </citation>
    <scope>NUCLEOTIDE SEQUENCE [LARGE SCALE GENOMIC DNA]</scope>
    <source>
        <strain evidence="6 7">FGD1</strain>
    </source>
</reference>
<proteinExistence type="inferred from homology"/>
<keyword evidence="2 6" id="KW-0489">Methyltransferase</keyword>
<dbReference type="InterPro" id="IPR052190">
    <property type="entry name" value="Euk-Arch_PrmC-MTase"/>
</dbReference>
<evidence type="ECO:0000313" key="7">
    <source>
        <dbReference type="Proteomes" id="UP000465810"/>
    </source>
</evidence>
<dbReference type="SUPFAM" id="SSF53335">
    <property type="entry name" value="S-adenosyl-L-methionine-dependent methyltransferases"/>
    <property type="match status" value="1"/>
</dbReference>
<evidence type="ECO:0000256" key="2">
    <source>
        <dbReference type="ARBA" id="ARBA00022603"/>
    </source>
</evidence>
<dbReference type="RefSeq" id="WP_160984985.1">
    <property type="nucleotide sequence ID" value="NZ_WVTD01000003.1"/>
</dbReference>
<dbReference type="PANTHER" id="PTHR45875:SF1">
    <property type="entry name" value="METHYLTRANSFERASE N6AMT1"/>
    <property type="match status" value="1"/>
</dbReference>
<dbReference type="InterPro" id="IPR007848">
    <property type="entry name" value="Small_mtfrase_dom"/>
</dbReference>
<keyword evidence="7" id="KW-1185">Reference proteome</keyword>